<reference evidence="5" key="1">
    <citation type="submission" date="2017-06" db="EMBL/GenBank/DDBJ databases">
        <title>Genome analysis of Fimbriiglobus ruber SP5, the first member of the order Planctomycetales with confirmed chitinolytic capability.</title>
        <authorList>
            <person name="Ravin N.V."/>
            <person name="Rakitin A.L."/>
            <person name="Ivanova A.A."/>
            <person name="Beletsky A.V."/>
            <person name="Kulichevskaya I.S."/>
            <person name="Mardanov A.V."/>
            <person name="Dedysh S.N."/>
        </authorList>
    </citation>
    <scope>NUCLEOTIDE SEQUENCE [LARGE SCALE GENOMIC DNA]</scope>
    <source>
        <strain evidence="5">SP5</strain>
    </source>
</reference>
<proteinExistence type="predicted"/>
<name>A0A225E014_9BACT</name>
<keyword evidence="2" id="KW-0472">Membrane</keyword>
<sequence>MAGVVPEPAPQVPTTPPAATPTPPAPAPEQRKIIIRSGEMEFEVESFDAATAVVSRLVNAIKNGSVSTINSEKLANGKMKGSIVVRVPPESLDPFILDLRKELTKGGELKGQRIGSQDITKAYTDIESRLKAAKTMELRLLQIIKEGKGEIKQLLEAEKELGVWRTKIEEMEGEIRFYNHQVALSTLTITVVEKEIKAAAGLTETEQVKAGVEVEDVDKGQRDVLAAVADAKGRVTKAELKQLSAGQFSSTLNFEVAPEAAGPLRDRLRQIGRVARLDIDRVQQADGPLLAGAKVKRGDTQFNVQLYNLANVAPRETVVLQVAVANVPESYQAVRDAVGTAKGRILAAKIDENDRQNVTAQFDFDVQRAADAPVRAALTTTGEVIARNVSRAAETDAVTDTKLLYRVTLVSAARLKPRETTTLTAEVPDVDNAVAVLGAQVAEVKGRQVDASAAHERSGHVTAHVVYDVPLVAAGALVERIKSTGTVRVQQTTRDPQAADGQFAVARIDVSLSNADRIVDKDVDLGKQVQKGLSYSASVLLVSVTWVIFGLCVVLPWFLVGWGGYRILRRLFRSSTTGQSVSAISSAGNSP</sequence>
<accession>A0A225E014</accession>
<feature type="transmembrane region" description="Helical" evidence="2">
    <location>
        <begin position="539"/>
        <end position="565"/>
    </location>
</feature>
<evidence type="ECO:0000256" key="1">
    <source>
        <dbReference type="SAM" id="MobiDB-lite"/>
    </source>
</evidence>
<protein>
    <recommendedName>
        <fullName evidence="3">DUF4349 domain-containing protein</fullName>
    </recommendedName>
</protein>
<dbReference type="InterPro" id="IPR025645">
    <property type="entry name" value="DUF4349"/>
</dbReference>
<gene>
    <name evidence="4" type="ORF">FRUB_02945</name>
</gene>
<dbReference type="Pfam" id="PF14257">
    <property type="entry name" value="DUF4349"/>
    <property type="match status" value="1"/>
</dbReference>
<evidence type="ECO:0000313" key="4">
    <source>
        <dbReference type="EMBL" id="OWK43346.1"/>
    </source>
</evidence>
<evidence type="ECO:0000313" key="5">
    <source>
        <dbReference type="Proteomes" id="UP000214646"/>
    </source>
</evidence>
<feature type="region of interest" description="Disordered" evidence="1">
    <location>
        <begin position="1"/>
        <end position="28"/>
    </location>
</feature>
<dbReference type="Proteomes" id="UP000214646">
    <property type="component" value="Unassembled WGS sequence"/>
</dbReference>
<dbReference type="EMBL" id="NIDE01000004">
    <property type="protein sequence ID" value="OWK43346.1"/>
    <property type="molecule type" value="Genomic_DNA"/>
</dbReference>
<keyword evidence="2" id="KW-1133">Transmembrane helix</keyword>
<feature type="domain" description="DUF4349" evidence="3">
    <location>
        <begin position="34"/>
        <end position="205"/>
    </location>
</feature>
<evidence type="ECO:0000259" key="3">
    <source>
        <dbReference type="Pfam" id="PF14257"/>
    </source>
</evidence>
<evidence type="ECO:0000256" key="2">
    <source>
        <dbReference type="SAM" id="Phobius"/>
    </source>
</evidence>
<organism evidence="4 5">
    <name type="scientific">Fimbriiglobus ruber</name>
    <dbReference type="NCBI Taxonomy" id="1908690"/>
    <lineage>
        <taxon>Bacteria</taxon>
        <taxon>Pseudomonadati</taxon>
        <taxon>Planctomycetota</taxon>
        <taxon>Planctomycetia</taxon>
        <taxon>Gemmatales</taxon>
        <taxon>Gemmataceae</taxon>
        <taxon>Fimbriiglobus</taxon>
    </lineage>
</organism>
<keyword evidence="5" id="KW-1185">Reference proteome</keyword>
<dbReference type="AlphaFoldDB" id="A0A225E014"/>
<comment type="caution">
    <text evidence="4">The sequence shown here is derived from an EMBL/GenBank/DDBJ whole genome shotgun (WGS) entry which is preliminary data.</text>
</comment>
<keyword evidence="2" id="KW-0812">Transmembrane</keyword>
<feature type="compositionally biased region" description="Pro residues" evidence="1">
    <location>
        <begin position="7"/>
        <end position="27"/>
    </location>
</feature>